<dbReference type="InterPro" id="IPR036390">
    <property type="entry name" value="WH_DNA-bd_sf"/>
</dbReference>
<dbReference type="InterPro" id="IPR000485">
    <property type="entry name" value="AsnC-type_HTH_dom"/>
</dbReference>
<dbReference type="Proteomes" id="UP001340816">
    <property type="component" value="Chromosome"/>
</dbReference>
<dbReference type="InterPro" id="IPR019888">
    <property type="entry name" value="Tscrpt_reg_AsnC-like"/>
</dbReference>
<keyword evidence="2" id="KW-0238">DNA-binding</keyword>
<evidence type="ECO:0000256" key="3">
    <source>
        <dbReference type="ARBA" id="ARBA00023163"/>
    </source>
</evidence>
<dbReference type="Pfam" id="PF01037">
    <property type="entry name" value="AsnC_trans_reg"/>
    <property type="match status" value="1"/>
</dbReference>
<dbReference type="InterPro" id="IPR036388">
    <property type="entry name" value="WH-like_DNA-bd_sf"/>
</dbReference>
<evidence type="ECO:0000313" key="7">
    <source>
        <dbReference type="Proteomes" id="UP001340816"/>
    </source>
</evidence>
<evidence type="ECO:0000313" key="6">
    <source>
        <dbReference type="EMBL" id="WSD15990.1"/>
    </source>
</evidence>
<sequence>MHTMTLTDPLMDALDARIVLALDEDPDATILALAQTLGVARNTVHARLRRMAAEDALKPFSRRVDPAALGYGLVAFMSLTMSQAEPESVHEGLLALPEVVEVHYTTGDADLLAHVVAKDTTDLHRITKAILAIDGVDRTSTAISLAEVIPYRPRSLLHRLANG</sequence>
<dbReference type="Gene3D" id="3.30.70.920">
    <property type="match status" value="1"/>
</dbReference>
<proteinExistence type="predicted"/>
<evidence type="ECO:0000259" key="4">
    <source>
        <dbReference type="Pfam" id="PF01037"/>
    </source>
</evidence>
<dbReference type="SUPFAM" id="SSF46785">
    <property type="entry name" value="Winged helix' DNA-binding domain"/>
    <property type="match status" value="1"/>
</dbReference>
<feature type="domain" description="Transcription regulator AsnC/Lrp ligand binding" evidence="4">
    <location>
        <begin position="79"/>
        <end position="146"/>
    </location>
</feature>
<keyword evidence="7" id="KW-1185">Reference proteome</keyword>
<dbReference type="InterPro" id="IPR019887">
    <property type="entry name" value="Tscrpt_reg_AsnC/Lrp_C"/>
</dbReference>
<dbReference type="RefSeq" id="WP_326759853.1">
    <property type="nucleotide sequence ID" value="NZ_CP108832.1"/>
</dbReference>
<keyword evidence="1" id="KW-0805">Transcription regulation</keyword>
<reference evidence="6 7" key="1">
    <citation type="submission" date="2022-10" db="EMBL/GenBank/DDBJ databases">
        <title>The complete genomes of actinobacterial strains from the NBC collection.</title>
        <authorList>
            <person name="Joergensen T.S."/>
            <person name="Alvarez Arevalo M."/>
            <person name="Sterndorff E.B."/>
            <person name="Faurdal D."/>
            <person name="Vuksanovic O."/>
            <person name="Mourched A.-S."/>
            <person name="Charusanti P."/>
            <person name="Shaw S."/>
            <person name="Blin K."/>
            <person name="Weber T."/>
        </authorList>
    </citation>
    <scope>NUCLEOTIDE SEQUENCE [LARGE SCALE GENOMIC DNA]</scope>
    <source>
        <strain evidence="6 7">NBC 01752</strain>
    </source>
</reference>
<dbReference type="Pfam" id="PF13404">
    <property type="entry name" value="HTH_AsnC-type"/>
    <property type="match status" value="1"/>
</dbReference>
<evidence type="ECO:0000256" key="1">
    <source>
        <dbReference type="ARBA" id="ARBA00023015"/>
    </source>
</evidence>
<organism evidence="6 7">
    <name type="scientific">Streptomyces phaeochromogenes</name>
    <dbReference type="NCBI Taxonomy" id="1923"/>
    <lineage>
        <taxon>Bacteria</taxon>
        <taxon>Bacillati</taxon>
        <taxon>Actinomycetota</taxon>
        <taxon>Actinomycetes</taxon>
        <taxon>Kitasatosporales</taxon>
        <taxon>Streptomycetaceae</taxon>
        <taxon>Streptomyces</taxon>
        <taxon>Streptomyces phaeochromogenes group</taxon>
    </lineage>
</organism>
<evidence type="ECO:0000256" key="2">
    <source>
        <dbReference type="ARBA" id="ARBA00023125"/>
    </source>
</evidence>
<dbReference type="SUPFAM" id="SSF54909">
    <property type="entry name" value="Dimeric alpha+beta barrel"/>
    <property type="match status" value="1"/>
</dbReference>
<gene>
    <name evidence="6" type="ORF">OHB35_23575</name>
</gene>
<protein>
    <submittedName>
        <fullName evidence="6">Lrp/AsnC family transcriptional regulator</fullName>
    </submittedName>
</protein>
<dbReference type="InterPro" id="IPR011008">
    <property type="entry name" value="Dimeric_a/b-barrel"/>
</dbReference>
<dbReference type="Gene3D" id="1.10.10.10">
    <property type="entry name" value="Winged helix-like DNA-binding domain superfamily/Winged helix DNA-binding domain"/>
    <property type="match status" value="1"/>
</dbReference>
<dbReference type="PANTHER" id="PTHR30154:SF34">
    <property type="entry name" value="TRANSCRIPTIONAL REGULATOR AZLB"/>
    <property type="match status" value="1"/>
</dbReference>
<dbReference type="PANTHER" id="PTHR30154">
    <property type="entry name" value="LEUCINE-RESPONSIVE REGULATORY PROTEIN"/>
    <property type="match status" value="1"/>
</dbReference>
<dbReference type="SMART" id="SM00344">
    <property type="entry name" value="HTH_ASNC"/>
    <property type="match status" value="1"/>
</dbReference>
<keyword evidence="3" id="KW-0804">Transcription</keyword>
<feature type="domain" description="HTH asnC-type" evidence="5">
    <location>
        <begin position="11"/>
        <end position="51"/>
    </location>
</feature>
<dbReference type="EMBL" id="CP109135">
    <property type="protein sequence ID" value="WSD15990.1"/>
    <property type="molecule type" value="Genomic_DNA"/>
</dbReference>
<evidence type="ECO:0000259" key="5">
    <source>
        <dbReference type="Pfam" id="PF13404"/>
    </source>
</evidence>
<accession>A0ABZ1HBQ6</accession>
<name>A0ABZ1HBQ6_STRPH</name>